<dbReference type="Pfam" id="PF04978">
    <property type="entry name" value="MST"/>
    <property type="match status" value="1"/>
</dbReference>
<dbReference type="Proteomes" id="UP000326505">
    <property type="component" value="Chromosome"/>
</dbReference>
<protein>
    <submittedName>
        <fullName evidence="1">DinB family protein</fullName>
    </submittedName>
</protein>
<dbReference type="SUPFAM" id="SSF109854">
    <property type="entry name" value="DinB/YfiT-like putative metalloenzymes"/>
    <property type="match status" value="1"/>
</dbReference>
<dbReference type="InterPro" id="IPR007061">
    <property type="entry name" value="MST-like"/>
</dbReference>
<dbReference type="Gene3D" id="1.20.120.450">
    <property type="entry name" value="dinb family like domain"/>
    <property type="match status" value="1"/>
</dbReference>
<gene>
    <name evidence="1" type="ORF">CP982_24620</name>
</gene>
<proteinExistence type="predicted"/>
<dbReference type="EMBL" id="CP023690">
    <property type="protein sequence ID" value="QEV61492.1"/>
    <property type="molecule type" value="Genomic_DNA"/>
</dbReference>
<dbReference type="OrthoDB" id="4548523at2"/>
<dbReference type="AlphaFoldDB" id="A0A5P2XGB3"/>
<evidence type="ECO:0000313" key="1">
    <source>
        <dbReference type="EMBL" id="QEV61492.1"/>
    </source>
</evidence>
<dbReference type="InterPro" id="IPR034660">
    <property type="entry name" value="DinB/YfiT-like"/>
</dbReference>
<evidence type="ECO:0000313" key="2">
    <source>
        <dbReference type="Proteomes" id="UP000326505"/>
    </source>
</evidence>
<reference evidence="1 2" key="1">
    <citation type="submission" date="2017-09" db="EMBL/GenBank/DDBJ databases">
        <authorList>
            <person name="Lee N."/>
            <person name="Cho B.-K."/>
        </authorList>
    </citation>
    <scope>NUCLEOTIDE SEQUENCE [LARGE SCALE GENOMIC DNA]</scope>
    <source>
        <strain evidence="1 2">ATCC 27465</strain>
    </source>
</reference>
<name>A0A5P2XGB3_STRST</name>
<sequence length="173" mass="19249">MPSDDGHTDARTEPPGVADERAMLSAFLDYQRETLVLKCSGLTPDRLRRWAVPPSSLSLLGLVRHLAEVERGWFQCVFLGEPDKPHWPGPGGDGDAQWDVDAADPDEAFRVWRTECDRSRATVAAATSLEVTGERDGTAYSLRHILIHMIEEYARHNGQADLLRERIDGVTGE</sequence>
<accession>A0A5P2XGB3</accession>
<dbReference type="KEGG" id="sspb:CP982_24620"/>
<organism evidence="1 2">
    <name type="scientific">Streptomyces spectabilis</name>
    <dbReference type="NCBI Taxonomy" id="68270"/>
    <lineage>
        <taxon>Bacteria</taxon>
        <taxon>Bacillati</taxon>
        <taxon>Actinomycetota</taxon>
        <taxon>Actinomycetes</taxon>
        <taxon>Kitasatosporales</taxon>
        <taxon>Streptomycetaceae</taxon>
        <taxon>Streptomyces</taxon>
    </lineage>
</organism>